<dbReference type="Gene3D" id="3.30.420.340">
    <property type="entry name" value="UvrC, RNAse H endonuclease domain"/>
    <property type="match status" value="1"/>
</dbReference>
<dbReference type="Pfam" id="PF22920">
    <property type="entry name" value="UvrC_RNaseH"/>
    <property type="match status" value="1"/>
</dbReference>
<feature type="domain" description="GIY-YIG" evidence="8">
    <location>
        <begin position="14"/>
        <end position="93"/>
    </location>
</feature>
<evidence type="ECO:0000256" key="5">
    <source>
        <dbReference type="ARBA" id="ARBA00023204"/>
    </source>
</evidence>
<dbReference type="SUPFAM" id="SSF47781">
    <property type="entry name" value="RuvA domain 2-like"/>
    <property type="match status" value="1"/>
</dbReference>
<protein>
    <recommendedName>
        <fullName evidence="6">UvrABC system protein C</fullName>
        <shortName evidence="6">Protein UvrC</shortName>
    </recommendedName>
    <alternativeName>
        <fullName evidence="6">Excinuclease ABC subunit C</fullName>
    </alternativeName>
</protein>
<dbReference type="Pfam" id="PF08459">
    <property type="entry name" value="UvrC_RNaseH_dom"/>
    <property type="match status" value="1"/>
</dbReference>
<accession>A0A414NZC5</accession>
<gene>
    <name evidence="6" type="primary">uvrC</name>
    <name evidence="10" type="ORF">DW674_03480</name>
</gene>
<dbReference type="FunFam" id="3.40.1440.10:FF:000001">
    <property type="entry name" value="UvrABC system protein C"/>
    <property type="match status" value="1"/>
</dbReference>
<dbReference type="InterPro" id="IPR001943">
    <property type="entry name" value="UVR_dom"/>
</dbReference>
<sequence length="623" mass="70776">MTDIVAEKLKLLPDSPGVYIMKDANGRIIYVGKAVVLKNRVRQYFQHNKNHSPKVKAMVSHIADFEIIMTHSEVEALILECNLIKKHRPHYNISLKDDKSYPYVKVTVQEAYPRVFLTHRVTKDGARYFGPYTDVTAVHQSLKLLRKLFPLRTCRHLQDRPCLEYHIKRCLAPCVGKVTEEDYAAMIRAVLLFLEGRTADVERELKVRMEQAAEAFHFETAARLRDQLRAVQKIAEKQNIVTGAGDQDAIGLARSEIGVCVQVFFIRAGKMIGREHFLLQGSEEESDGDILAAFLSQYYHRAAFVPREILLPMAIAEAEQALLESWLTEKKQGTKVQLLLPQRGTKRDIVAMAESNAAKYLADEAARIKQADEKTMGAVRELGHYLGLKKMPYRMECFDISHIQGSETVASMVVFEGGLPKKSDYRRFKIQSTEGKPDDFLSMREVTTRRYVGLPEEELPDLIVIDGGKGQLSSALEIIRGAGGHKDVPVVGLAKQFELVFKEGESEPVVLPRHSQALYLIERIRDEAHRFAITYHRKLRGKRNLVSVLDHIVGIGPKRRQALRSHFGTIARIREASVEELQQAPGMNRPAAEAVYHFFEAQRDLTRYHADEEDRGTRKETDI</sequence>
<dbReference type="CDD" id="cd10434">
    <property type="entry name" value="GIY-YIG_UvrC_Cho"/>
    <property type="match status" value="1"/>
</dbReference>
<dbReference type="GO" id="GO:0009380">
    <property type="term" value="C:excinuclease repair complex"/>
    <property type="evidence" value="ECO:0007669"/>
    <property type="project" value="InterPro"/>
</dbReference>
<dbReference type="OrthoDB" id="9804933at2"/>
<dbReference type="EMBL" id="QRHE01000002">
    <property type="protein sequence ID" value="RHF52976.1"/>
    <property type="molecule type" value="Genomic_DNA"/>
</dbReference>
<dbReference type="InterPro" id="IPR036876">
    <property type="entry name" value="UVR_dom_sf"/>
</dbReference>
<dbReference type="GO" id="GO:0006289">
    <property type="term" value="P:nucleotide-excision repair"/>
    <property type="evidence" value="ECO:0007669"/>
    <property type="project" value="UniProtKB-UniRule"/>
</dbReference>
<evidence type="ECO:0000256" key="3">
    <source>
        <dbReference type="ARBA" id="ARBA00022769"/>
    </source>
</evidence>
<dbReference type="Gene3D" id="1.10.150.20">
    <property type="entry name" value="5' to 3' exonuclease, C-terminal subdomain"/>
    <property type="match status" value="1"/>
</dbReference>
<name>A0A414NZC5_9FIRM</name>
<dbReference type="NCBIfam" id="NF001824">
    <property type="entry name" value="PRK00558.1-5"/>
    <property type="match status" value="1"/>
</dbReference>
<keyword evidence="4 6" id="KW-0267">Excision nuclease</keyword>
<organism evidence="10 11">
    <name type="scientific">Mitsuokella multacida</name>
    <dbReference type="NCBI Taxonomy" id="52226"/>
    <lineage>
        <taxon>Bacteria</taxon>
        <taxon>Bacillati</taxon>
        <taxon>Bacillota</taxon>
        <taxon>Negativicutes</taxon>
        <taxon>Selenomonadales</taxon>
        <taxon>Selenomonadaceae</taxon>
        <taxon>Mitsuokella</taxon>
    </lineage>
</organism>
<dbReference type="InterPro" id="IPR038476">
    <property type="entry name" value="UvrC_RNase_H_dom_sf"/>
</dbReference>
<dbReference type="InterPro" id="IPR001162">
    <property type="entry name" value="UvrC_RNase_H_dom"/>
</dbReference>
<dbReference type="AlphaFoldDB" id="A0A414NZC5"/>
<dbReference type="RefSeq" id="WP_118175248.1">
    <property type="nucleotide sequence ID" value="NZ_JAQEAO010000031.1"/>
</dbReference>
<keyword evidence="1 6" id="KW-0963">Cytoplasm</keyword>
<dbReference type="PANTHER" id="PTHR30562">
    <property type="entry name" value="UVRC/OXIDOREDUCTASE"/>
    <property type="match status" value="1"/>
</dbReference>
<dbReference type="GO" id="GO:0009432">
    <property type="term" value="P:SOS response"/>
    <property type="evidence" value="ECO:0007669"/>
    <property type="project" value="UniProtKB-UniRule"/>
</dbReference>
<dbReference type="Pfam" id="PF02151">
    <property type="entry name" value="UVR"/>
    <property type="match status" value="1"/>
</dbReference>
<comment type="subcellular location">
    <subcellularLocation>
        <location evidence="6">Cytoplasm</location>
    </subcellularLocation>
</comment>
<dbReference type="NCBIfam" id="TIGR00194">
    <property type="entry name" value="uvrC"/>
    <property type="match status" value="1"/>
</dbReference>
<evidence type="ECO:0000259" key="8">
    <source>
        <dbReference type="PROSITE" id="PS50164"/>
    </source>
</evidence>
<dbReference type="InterPro" id="IPR047296">
    <property type="entry name" value="GIY-YIG_UvrC_Cho"/>
</dbReference>
<dbReference type="GO" id="GO:0009381">
    <property type="term" value="F:excinuclease ABC activity"/>
    <property type="evidence" value="ECO:0007669"/>
    <property type="project" value="UniProtKB-UniRule"/>
</dbReference>
<evidence type="ECO:0000259" key="7">
    <source>
        <dbReference type="PROSITE" id="PS50151"/>
    </source>
</evidence>
<dbReference type="InterPro" id="IPR050066">
    <property type="entry name" value="UvrABC_protein_C"/>
</dbReference>
<dbReference type="Gene3D" id="3.40.1440.10">
    <property type="entry name" value="GIY-YIG endonuclease"/>
    <property type="match status" value="1"/>
</dbReference>
<dbReference type="InterPro" id="IPR035901">
    <property type="entry name" value="GIY-YIG_endonuc_sf"/>
</dbReference>
<feature type="domain" description="UvrC family homology region profile" evidence="9">
    <location>
        <begin position="250"/>
        <end position="479"/>
    </location>
</feature>
<evidence type="ECO:0000259" key="9">
    <source>
        <dbReference type="PROSITE" id="PS50165"/>
    </source>
</evidence>
<comment type="subunit">
    <text evidence="6">Interacts with UvrB in an incision complex.</text>
</comment>
<dbReference type="SUPFAM" id="SSF82771">
    <property type="entry name" value="GIY-YIG endonuclease"/>
    <property type="match status" value="1"/>
</dbReference>
<evidence type="ECO:0000313" key="11">
    <source>
        <dbReference type="Proteomes" id="UP000283442"/>
    </source>
</evidence>
<dbReference type="Pfam" id="PF14520">
    <property type="entry name" value="HHH_5"/>
    <property type="match status" value="1"/>
</dbReference>
<keyword evidence="2 6" id="KW-0227">DNA damage</keyword>
<dbReference type="InterPro" id="IPR004791">
    <property type="entry name" value="UvrC"/>
</dbReference>
<evidence type="ECO:0000256" key="2">
    <source>
        <dbReference type="ARBA" id="ARBA00022763"/>
    </source>
</evidence>
<feature type="domain" description="UVR" evidence="7">
    <location>
        <begin position="199"/>
        <end position="234"/>
    </location>
</feature>
<dbReference type="Pfam" id="PF01541">
    <property type="entry name" value="GIY-YIG"/>
    <property type="match status" value="1"/>
</dbReference>
<evidence type="ECO:0000313" key="10">
    <source>
        <dbReference type="EMBL" id="RHF52976.1"/>
    </source>
</evidence>
<dbReference type="HAMAP" id="MF_00203">
    <property type="entry name" value="UvrC"/>
    <property type="match status" value="1"/>
</dbReference>
<keyword evidence="3 6" id="KW-0228">DNA excision</keyword>
<keyword evidence="6" id="KW-0742">SOS response</keyword>
<evidence type="ECO:0000256" key="4">
    <source>
        <dbReference type="ARBA" id="ARBA00022881"/>
    </source>
</evidence>
<dbReference type="SMART" id="SM00465">
    <property type="entry name" value="GIYc"/>
    <property type="match status" value="1"/>
</dbReference>
<dbReference type="PROSITE" id="PS50165">
    <property type="entry name" value="UVRC"/>
    <property type="match status" value="1"/>
</dbReference>
<dbReference type="Gene3D" id="4.10.860.10">
    <property type="entry name" value="UVR domain"/>
    <property type="match status" value="1"/>
</dbReference>
<comment type="function">
    <text evidence="6">The UvrABC repair system catalyzes the recognition and processing of DNA lesions. UvrC both incises the 5' and 3' sides of the lesion. The N-terminal half is responsible for the 3' incision and the C-terminal half is responsible for the 5' incision.</text>
</comment>
<comment type="caution">
    <text evidence="10">The sequence shown here is derived from an EMBL/GenBank/DDBJ whole genome shotgun (WGS) entry which is preliminary data.</text>
</comment>
<dbReference type="GO" id="GO:0005737">
    <property type="term" value="C:cytoplasm"/>
    <property type="evidence" value="ECO:0007669"/>
    <property type="project" value="UniProtKB-SubCell"/>
</dbReference>
<comment type="similarity">
    <text evidence="6">Belongs to the UvrC family.</text>
</comment>
<reference evidence="10 11" key="1">
    <citation type="submission" date="2018-08" db="EMBL/GenBank/DDBJ databases">
        <title>A genome reference for cultivated species of the human gut microbiota.</title>
        <authorList>
            <person name="Zou Y."/>
            <person name="Xue W."/>
            <person name="Luo G."/>
        </authorList>
    </citation>
    <scope>NUCLEOTIDE SEQUENCE [LARGE SCALE GENOMIC DNA]</scope>
    <source>
        <strain evidence="10 11">AM25-21AC</strain>
    </source>
</reference>
<dbReference type="InterPro" id="IPR000305">
    <property type="entry name" value="GIY-YIG_endonuc"/>
</dbReference>
<dbReference type="InterPro" id="IPR010994">
    <property type="entry name" value="RuvA_2-like"/>
</dbReference>
<dbReference type="SUPFAM" id="SSF46600">
    <property type="entry name" value="C-terminal UvrC-binding domain of UvrB"/>
    <property type="match status" value="1"/>
</dbReference>
<dbReference type="PROSITE" id="PS50164">
    <property type="entry name" value="GIY_YIG"/>
    <property type="match status" value="1"/>
</dbReference>
<dbReference type="PANTHER" id="PTHR30562:SF1">
    <property type="entry name" value="UVRABC SYSTEM PROTEIN C"/>
    <property type="match status" value="1"/>
</dbReference>
<keyword evidence="5 6" id="KW-0234">DNA repair</keyword>
<evidence type="ECO:0000256" key="1">
    <source>
        <dbReference type="ARBA" id="ARBA00022490"/>
    </source>
</evidence>
<evidence type="ECO:0000256" key="6">
    <source>
        <dbReference type="HAMAP-Rule" id="MF_00203"/>
    </source>
</evidence>
<proteinExistence type="inferred from homology"/>
<dbReference type="PROSITE" id="PS50151">
    <property type="entry name" value="UVR"/>
    <property type="match status" value="1"/>
</dbReference>
<dbReference type="Proteomes" id="UP000283442">
    <property type="component" value="Unassembled WGS sequence"/>
</dbReference>
<dbReference type="GO" id="GO:0003677">
    <property type="term" value="F:DNA binding"/>
    <property type="evidence" value="ECO:0007669"/>
    <property type="project" value="UniProtKB-UniRule"/>
</dbReference>